<accession>A0ABX0WNB7</accession>
<evidence type="ECO:0000313" key="3">
    <source>
        <dbReference type="Proteomes" id="UP000720344"/>
    </source>
</evidence>
<keyword evidence="3" id="KW-1185">Reference proteome</keyword>
<comment type="caution">
    <text evidence="2">The sequence shown here is derived from an EMBL/GenBank/DDBJ whole genome shotgun (WGS) entry which is preliminary data.</text>
</comment>
<reference evidence="3" key="1">
    <citation type="submission" date="2020-03" db="EMBL/GenBank/DDBJ databases">
        <title>Whole-genome sequence of the purple nonsulfur bacterium Rhodocyclus tenuis DSM112.</title>
        <authorList>
            <person name="Kyndt J.A."/>
            <person name="Meyer T.E."/>
        </authorList>
    </citation>
    <scope>NUCLEOTIDE SEQUENCE [LARGE SCALE GENOMIC DNA]</scope>
    <source>
        <strain evidence="3">DSM 112</strain>
    </source>
</reference>
<feature type="region of interest" description="Disordered" evidence="1">
    <location>
        <begin position="1"/>
        <end position="39"/>
    </location>
</feature>
<evidence type="ECO:0000313" key="2">
    <source>
        <dbReference type="EMBL" id="NJA90060.1"/>
    </source>
</evidence>
<evidence type="ECO:0000256" key="1">
    <source>
        <dbReference type="SAM" id="MobiDB-lite"/>
    </source>
</evidence>
<dbReference type="Proteomes" id="UP000720344">
    <property type="component" value="Unassembled WGS sequence"/>
</dbReference>
<gene>
    <name evidence="2" type="ORF">HCX48_12645</name>
</gene>
<organism evidence="2 3">
    <name type="scientific">Rhodocyclus gracilis</name>
    <dbReference type="NCBI Taxonomy" id="2929842"/>
    <lineage>
        <taxon>Bacteria</taxon>
        <taxon>Pseudomonadati</taxon>
        <taxon>Pseudomonadota</taxon>
        <taxon>Betaproteobacteria</taxon>
        <taxon>Rhodocyclales</taxon>
        <taxon>Rhodocyclaceae</taxon>
        <taxon>Rhodocyclus</taxon>
    </lineage>
</organism>
<sequence length="61" mass="6754">MKAIGRKRQAEATISPPRLGGFHTQAQHDAPRQQRRLRQDAALLPLARSIAHREPTPHAAA</sequence>
<protein>
    <submittedName>
        <fullName evidence="2">Uncharacterized protein</fullName>
    </submittedName>
</protein>
<name>A0ABX0WNB7_9RHOO</name>
<proteinExistence type="predicted"/>
<dbReference type="EMBL" id="JAATWB010000011">
    <property type="protein sequence ID" value="NJA90060.1"/>
    <property type="molecule type" value="Genomic_DNA"/>
</dbReference>